<protein>
    <submittedName>
        <fullName evidence="3">Rhodanese family domain-containing protein</fullName>
    </submittedName>
</protein>
<dbReference type="AlphaFoldDB" id="A0A2C6KZC9"/>
<feature type="compositionally biased region" description="Low complexity" evidence="1">
    <location>
        <begin position="296"/>
        <end position="313"/>
    </location>
</feature>
<dbReference type="PANTHER" id="PTHR44086:SF10">
    <property type="entry name" value="THIOSULFATE SULFURTRANSFERASE_RHODANESE-LIKE DOMAIN-CONTAINING PROTEIN 3"/>
    <property type="match status" value="1"/>
</dbReference>
<feature type="region of interest" description="Disordered" evidence="1">
    <location>
        <begin position="295"/>
        <end position="331"/>
    </location>
</feature>
<comment type="caution">
    <text evidence="3">The sequence shown here is derived from an EMBL/GenBank/DDBJ whole genome shotgun (WGS) entry which is preliminary data.</text>
</comment>
<evidence type="ECO:0000313" key="3">
    <source>
        <dbReference type="EMBL" id="PHJ21214.1"/>
    </source>
</evidence>
<name>A0A2C6KZC9_9APIC</name>
<dbReference type="InterPro" id="IPR036873">
    <property type="entry name" value="Rhodanese-like_dom_sf"/>
</dbReference>
<organism evidence="3 4">
    <name type="scientific">Cystoisospora suis</name>
    <dbReference type="NCBI Taxonomy" id="483139"/>
    <lineage>
        <taxon>Eukaryota</taxon>
        <taxon>Sar</taxon>
        <taxon>Alveolata</taxon>
        <taxon>Apicomplexa</taxon>
        <taxon>Conoidasida</taxon>
        <taxon>Coccidia</taxon>
        <taxon>Eucoccidiorida</taxon>
        <taxon>Eimeriorina</taxon>
        <taxon>Sarcocystidae</taxon>
        <taxon>Cystoisospora</taxon>
    </lineage>
</organism>
<dbReference type="OrthoDB" id="566238at2759"/>
<accession>A0A2C6KZC9</accession>
<proteinExistence type="predicted"/>
<dbReference type="EMBL" id="MIGC01002366">
    <property type="protein sequence ID" value="PHJ21214.1"/>
    <property type="molecule type" value="Genomic_DNA"/>
</dbReference>
<dbReference type="Gene3D" id="3.40.250.10">
    <property type="entry name" value="Rhodanese-like domain"/>
    <property type="match status" value="1"/>
</dbReference>
<dbReference type="PROSITE" id="PS50206">
    <property type="entry name" value="RHODANESE_3"/>
    <property type="match status" value="1"/>
</dbReference>
<dbReference type="SUPFAM" id="SSF52821">
    <property type="entry name" value="Rhodanese/Cell cycle control phosphatase"/>
    <property type="match status" value="1"/>
</dbReference>
<keyword evidence="4" id="KW-1185">Reference proteome</keyword>
<feature type="compositionally biased region" description="Polar residues" evidence="1">
    <location>
        <begin position="320"/>
        <end position="331"/>
    </location>
</feature>
<dbReference type="RefSeq" id="XP_067922898.1">
    <property type="nucleotide sequence ID" value="XM_068065125.1"/>
</dbReference>
<dbReference type="GO" id="GO:0004792">
    <property type="term" value="F:thiosulfate-cyanide sulfurtransferase activity"/>
    <property type="evidence" value="ECO:0007669"/>
    <property type="project" value="TreeGrafter"/>
</dbReference>
<gene>
    <name evidence="3" type="ORF">CSUI_004944</name>
</gene>
<dbReference type="PANTHER" id="PTHR44086">
    <property type="entry name" value="THIOSULFATE SULFURTRANSFERASE RDL2, MITOCHONDRIAL-RELATED"/>
    <property type="match status" value="1"/>
</dbReference>
<dbReference type="VEuPathDB" id="ToxoDB:CSUI_004944"/>
<feature type="region of interest" description="Disordered" evidence="1">
    <location>
        <begin position="74"/>
        <end position="94"/>
    </location>
</feature>
<feature type="compositionally biased region" description="Basic and acidic residues" evidence="1">
    <location>
        <begin position="76"/>
        <end position="94"/>
    </location>
</feature>
<evidence type="ECO:0000259" key="2">
    <source>
        <dbReference type="PROSITE" id="PS50206"/>
    </source>
</evidence>
<sequence>MTMPCRSSSLRLAAYLAVKSFMLFPSSLSFSRASLLKWRIPDSSMLFLNSPPSFLSSSVSFPVRSKGESFSFLQRPQEDNVSKDNKGNEQQRYERIPPRIAFNSRQTGCHSSHHPSLSTRGWTYGAAVYRHRSMLLRDGRGKALFSTVSHSTSLPLSASSKNIPTVDKEFVKRLSDTQDKIVDGKKYLLLDVREPSELKTLGCIPGAVNIPLKTLRDAFKLDAGSFHQRYICMKMYVLSCCVSCLLNRYNCPKPDIKEVTLVVYCQRGVRSTRGCEILTELGIPTLNYVGSYADWSSTSPPSTPQDSPAPSSAGGDKTKNTTATTEKQGSP</sequence>
<feature type="domain" description="Rhodanese" evidence="2">
    <location>
        <begin position="183"/>
        <end position="304"/>
    </location>
</feature>
<dbReference type="GO" id="GO:0005739">
    <property type="term" value="C:mitochondrion"/>
    <property type="evidence" value="ECO:0007669"/>
    <property type="project" value="TreeGrafter"/>
</dbReference>
<evidence type="ECO:0000256" key="1">
    <source>
        <dbReference type="SAM" id="MobiDB-lite"/>
    </source>
</evidence>
<dbReference type="Pfam" id="PF00581">
    <property type="entry name" value="Rhodanese"/>
    <property type="match status" value="1"/>
</dbReference>
<dbReference type="InterPro" id="IPR001763">
    <property type="entry name" value="Rhodanese-like_dom"/>
</dbReference>
<dbReference type="Proteomes" id="UP000221165">
    <property type="component" value="Unassembled WGS sequence"/>
</dbReference>
<evidence type="ECO:0000313" key="4">
    <source>
        <dbReference type="Proteomes" id="UP000221165"/>
    </source>
</evidence>
<dbReference type="GeneID" id="94428336"/>
<dbReference type="SMART" id="SM00450">
    <property type="entry name" value="RHOD"/>
    <property type="match status" value="1"/>
</dbReference>
<reference evidence="3 4" key="1">
    <citation type="journal article" date="2017" name="Int. J. Parasitol.">
        <title>The genome of the protozoan parasite Cystoisospora suis and a reverse vaccinology approach to identify vaccine candidates.</title>
        <authorList>
            <person name="Palmieri N."/>
            <person name="Shrestha A."/>
            <person name="Ruttkowski B."/>
            <person name="Beck T."/>
            <person name="Vogl C."/>
            <person name="Tomley F."/>
            <person name="Blake D.P."/>
            <person name="Joachim A."/>
        </authorList>
    </citation>
    <scope>NUCLEOTIDE SEQUENCE [LARGE SCALE GENOMIC DNA]</scope>
    <source>
        <strain evidence="3 4">Wien I</strain>
    </source>
</reference>